<dbReference type="EMBL" id="BAAARA010000023">
    <property type="protein sequence ID" value="GAA2361858.1"/>
    <property type="molecule type" value="Genomic_DNA"/>
</dbReference>
<dbReference type="Proteomes" id="UP001501218">
    <property type="component" value="Unassembled WGS sequence"/>
</dbReference>
<proteinExistence type="predicted"/>
<evidence type="ECO:0000313" key="2">
    <source>
        <dbReference type="Proteomes" id="UP001501218"/>
    </source>
</evidence>
<name>A0ABP5TU66_9PSEU</name>
<comment type="caution">
    <text evidence="1">The sequence shown here is derived from an EMBL/GenBank/DDBJ whole genome shotgun (WGS) entry which is preliminary data.</text>
</comment>
<evidence type="ECO:0000313" key="1">
    <source>
        <dbReference type="EMBL" id="GAA2361858.1"/>
    </source>
</evidence>
<keyword evidence="2" id="KW-1185">Reference proteome</keyword>
<protein>
    <submittedName>
        <fullName evidence="1">Uncharacterized protein</fullName>
    </submittedName>
</protein>
<gene>
    <name evidence="1" type="ORF">GCM10009854_46660</name>
</gene>
<reference evidence="2" key="1">
    <citation type="journal article" date="2019" name="Int. J. Syst. Evol. Microbiol.">
        <title>The Global Catalogue of Microorganisms (GCM) 10K type strain sequencing project: providing services to taxonomists for standard genome sequencing and annotation.</title>
        <authorList>
            <consortium name="The Broad Institute Genomics Platform"/>
            <consortium name="The Broad Institute Genome Sequencing Center for Infectious Disease"/>
            <person name="Wu L."/>
            <person name="Ma J."/>
        </authorList>
    </citation>
    <scope>NUCLEOTIDE SEQUENCE [LARGE SCALE GENOMIC DNA]</scope>
    <source>
        <strain evidence="2">JCM 16221</strain>
    </source>
</reference>
<accession>A0ABP5TU66</accession>
<sequence length="71" mass="7920">MRRQPLFQVWGSARTAAGSGRLRGEYAGTPRIGIHQERRTEHGATEPTRFCYPPRQAKHFVNTPQATTVGA</sequence>
<organism evidence="1 2">
    <name type="scientific">Saccharopolyspora halophila</name>
    <dbReference type="NCBI Taxonomy" id="405551"/>
    <lineage>
        <taxon>Bacteria</taxon>
        <taxon>Bacillati</taxon>
        <taxon>Actinomycetota</taxon>
        <taxon>Actinomycetes</taxon>
        <taxon>Pseudonocardiales</taxon>
        <taxon>Pseudonocardiaceae</taxon>
        <taxon>Saccharopolyspora</taxon>
    </lineage>
</organism>